<protein>
    <submittedName>
        <fullName evidence="4">Zinc finger DNA binding protein</fullName>
    </submittedName>
</protein>
<feature type="region of interest" description="Disordered" evidence="2">
    <location>
        <begin position="1"/>
        <end position="27"/>
    </location>
</feature>
<feature type="coiled-coil region" evidence="1">
    <location>
        <begin position="109"/>
        <end position="157"/>
    </location>
</feature>
<organism evidence="4 5">
    <name type="scientific">Operophtera brumata</name>
    <name type="common">Winter moth</name>
    <name type="synonym">Phalaena brumata</name>
    <dbReference type="NCBI Taxonomy" id="104452"/>
    <lineage>
        <taxon>Eukaryota</taxon>
        <taxon>Metazoa</taxon>
        <taxon>Ecdysozoa</taxon>
        <taxon>Arthropoda</taxon>
        <taxon>Hexapoda</taxon>
        <taxon>Insecta</taxon>
        <taxon>Pterygota</taxon>
        <taxon>Neoptera</taxon>
        <taxon>Endopterygota</taxon>
        <taxon>Lepidoptera</taxon>
        <taxon>Glossata</taxon>
        <taxon>Ditrysia</taxon>
        <taxon>Geometroidea</taxon>
        <taxon>Geometridae</taxon>
        <taxon>Larentiinae</taxon>
        <taxon>Operophtera</taxon>
    </lineage>
</organism>
<evidence type="ECO:0000313" key="4">
    <source>
        <dbReference type="EMBL" id="KOB67040.1"/>
    </source>
</evidence>
<evidence type="ECO:0000256" key="2">
    <source>
        <dbReference type="SAM" id="MobiDB-lite"/>
    </source>
</evidence>
<proteinExistence type="predicted"/>
<comment type="caution">
    <text evidence="4">The sequence shown here is derived from an EMBL/GenBank/DDBJ whole genome shotgun (WGS) entry which is preliminary data.</text>
</comment>
<keyword evidence="1" id="KW-0175">Coiled coil</keyword>
<evidence type="ECO:0000259" key="3">
    <source>
        <dbReference type="Pfam" id="PF25298"/>
    </source>
</evidence>
<dbReference type="EMBL" id="JTDY01005410">
    <property type="protein sequence ID" value="KOB67040.1"/>
    <property type="molecule type" value="Genomic_DNA"/>
</dbReference>
<dbReference type="Proteomes" id="UP000037510">
    <property type="component" value="Unassembled WGS sequence"/>
</dbReference>
<dbReference type="AlphaFoldDB" id="A0A0L7KV77"/>
<evidence type="ECO:0000256" key="1">
    <source>
        <dbReference type="SAM" id="Coils"/>
    </source>
</evidence>
<dbReference type="InterPro" id="IPR057251">
    <property type="entry name" value="FP_C"/>
</dbReference>
<keyword evidence="5" id="KW-1185">Reference proteome</keyword>
<evidence type="ECO:0000313" key="5">
    <source>
        <dbReference type="Proteomes" id="UP000037510"/>
    </source>
</evidence>
<gene>
    <name evidence="4" type="ORF">OBRU01_13964</name>
</gene>
<name>A0A0L7KV77_OPEBR</name>
<reference evidence="4 5" key="1">
    <citation type="journal article" date="2015" name="Genome Biol. Evol.">
        <title>The genome of winter moth (Operophtera brumata) provides a genomic perspective on sexual dimorphism and phenology.</title>
        <authorList>
            <person name="Derks M.F."/>
            <person name="Smit S."/>
            <person name="Salis L."/>
            <person name="Schijlen E."/>
            <person name="Bossers A."/>
            <person name="Mateman C."/>
            <person name="Pijl A.S."/>
            <person name="de Ridder D."/>
            <person name="Groenen M.A."/>
            <person name="Visser M.E."/>
            <person name="Megens H.J."/>
        </authorList>
    </citation>
    <scope>NUCLEOTIDE SEQUENCE [LARGE SCALE GENOMIC DNA]</scope>
    <source>
        <strain evidence="4">WM2013NL</strain>
        <tissue evidence="4">Head and thorax</tissue>
    </source>
</reference>
<accession>A0A0L7KV77</accession>
<sequence length="313" mass="36262">MQRTPPAASYDSEPELSMSGDRKSNNINCRLKRKREDELLSVDTMKVYMDEMKGLFSSNMLQQEAKFSSIEKSINEIISTNKTKEDKLASLDLTLKGIKEQNADILKSMEFMSNRYEEMRGKLDILEADQKSSSSCIKVLEDRIDGLERKARSGSIEMRNITQNQPEQKKDLQDIVKNVCTELNVTVMETEICDVFRLKSRSKNSMPNPIIVEFSTANKKEEILNSLKKYRKERKILTTENLKIAGPSMPIYISENLTPKMKRIYYLAREFARSHNYRYSWTSYGNVYLRKEEASAAVRINSEEDLDKLKNLQ</sequence>
<dbReference type="Pfam" id="PF25298">
    <property type="entry name" value="Baculo_FP_2nd"/>
    <property type="match status" value="1"/>
</dbReference>
<feature type="domain" description="FP protein C-terminal" evidence="3">
    <location>
        <begin position="258"/>
        <end position="310"/>
    </location>
</feature>